<evidence type="ECO:0000313" key="3">
    <source>
        <dbReference type="Proteomes" id="UP000008461"/>
    </source>
</evidence>
<dbReference type="HOGENOM" id="CLU_046825_0_0_10"/>
<sequence>MEEIDATIKKCYNCAEALPQHAKYCLRCGQKHSKGLVTLPQLFAELVDAVFNIDSKLYRTLLHIFIPGKLTQEYFKGRQVRYVSPLRFFFFWGVVAFALMASLGGNLINLQENMDSSSRLGKAYAEKFNVTFDSVASVLNQEIRINKSASILLDSLRHRLQVGKKDSSQLGYFLLKDGAFSPQSLVLSNADVFTLDAASICNKYKVEGSLSRFQVQQGVKLIRDPEGYSKFVLGSFTWMLLVMLFAVALALKFIYIRRKRYYVEHLIFSMHCHAFTLMLIAIGLIFKVKEGAFWGAISLAVGLYLWLAMKRFYGQRWGKTSLKFFLATSAYLFIFVFALGITSLIGIALF</sequence>
<keyword evidence="1" id="KW-1133">Transmembrane helix</keyword>
<reference evidence="2 3" key="1">
    <citation type="journal article" date="2011" name="Stand. Genomic Sci.">
        <title>Complete genome sequence of Haliscomenobacter hydrossis type strain (O).</title>
        <authorList>
            <consortium name="US DOE Joint Genome Institute (JGI-PGF)"/>
            <person name="Daligault H."/>
            <person name="Lapidus A."/>
            <person name="Zeytun A."/>
            <person name="Nolan M."/>
            <person name="Lucas S."/>
            <person name="Del Rio T.G."/>
            <person name="Tice H."/>
            <person name="Cheng J.F."/>
            <person name="Tapia R."/>
            <person name="Han C."/>
            <person name="Goodwin L."/>
            <person name="Pitluck S."/>
            <person name="Liolios K."/>
            <person name="Pagani I."/>
            <person name="Ivanova N."/>
            <person name="Huntemann M."/>
            <person name="Mavromatis K."/>
            <person name="Mikhailova N."/>
            <person name="Pati A."/>
            <person name="Chen A."/>
            <person name="Palaniappan K."/>
            <person name="Land M."/>
            <person name="Hauser L."/>
            <person name="Brambilla E.M."/>
            <person name="Rohde M."/>
            <person name="Verbarg S."/>
            <person name="Goker M."/>
            <person name="Bristow J."/>
            <person name="Eisen J.A."/>
            <person name="Markowitz V."/>
            <person name="Hugenholtz P."/>
            <person name="Kyrpides N.C."/>
            <person name="Klenk H.P."/>
            <person name="Woyke T."/>
        </authorList>
    </citation>
    <scope>NUCLEOTIDE SEQUENCE [LARGE SCALE GENOMIC DNA]</scope>
    <source>
        <strain evidence="3">ATCC 27775 / DSM 1100 / LMG 10767 / O</strain>
    </source>
</reference>
<feature type="transmembrane region" description="Helical" evidence="1">
    <location>
        <begin position="330"/>
        <end position="349"/>
    </location>
</feature>
<feature type="transmembrane region" description="Helical" evidence="1">
    <location>
        <begin position="266"/>
        <end position="286"/>
    </location>
</feature>
<evidence type="ECO:0000313" key="2">
    <source>
        <dbReference type="EMBL" id="AEE52539.1"/>
    </source>
</evidence>
<keyword evidence="3" id="KW-1185">Reference proteome</keyword>
<dbReference type="OrthoDB" id="7446256at2"/>
<organism evidence="2 3">
    <name type="scientific">Haliscomenobacter hydrossis (strain ATCC 27775 / DSM 1100 / LMG 10767 / O)</name>
    <dbReference type="NCBI Taxonomy" id="760192"/>
    <lineage>
        <taxon>Bacteria</taxon>
        <taxon>Pseudomonadati</taxon>
        <taxon>Bacteroidota</taxon>
        <taxon>Saprospiria</taxon>
        <taxon>Saprospirales</taxon>
        <taxon>Haliscomenobacteraceae</taxon>
        <taxon>Haliscomenobacter</taxon>
    </lineage>
</organism>
<dbReference type="eggNOG" id="COG1566">
    <property type="taxonomic scope" value="Bacteria"/>
</dbReference>
<reference key="2">
    <citation type="submission" date="2011-04" db="EMBL/GenBank/DDBJ databases">
        <title>Complete sequence of chromosome of Haliscomenobacter hydrossis DSM 1100.</title>
        <authorList>
            <consortium name="US DOE Joint Genome Institute (JGI-PGF)"/>
            <person name="Lucas S."/>
            <person name="Han J."/>
            <person name="Lapidus A."/>
            <person name="Bruce D."/>
            <person name="Goodwin L."/>
            <person name="Pitluck S."/>
            <person name="Peters L."/>
            <person name="Kyrpides N."/>
            <person name="Mavromatis K."/>
            <person name="Ivanova N."/>
            <person name="Ovchinnikova G."/>
            <person name="Pagani I."/>
            <person name="Daligault H."/>
            <person name="Detter J.C."/>
            <person name="Han C."/>
            <person name="Land M."/>
            <person name="Hauser L."/>
            <person name="Markowitz V."/>
            <person name="Cheng J.-F."/>
            <person name="Hugenholtz P."/>
            <person name="Woyke T."/>
            <person name="Wu D."/>
            <person name="Verbarg S."/>
            <person name="Frueling A."/>
            <person name="Brambilla E."/>
            <person name="Klenk H.-P."/>
            <person name="Eisen J.A."/>
        </authorList>
    </citation>
    <scope>NUCLEOTIDE SEQUENCE</scope>
    <source>
        <strain>DSM 1100</strain>
    </source>
</reference>
<evidence type="ECO:0008006" key="4">
    <source>
        <dbReference type="Google" id="ProtNLM"/>
    </source>
</evidence>
<dbReference type="EMBL" id="CP002691">
    <property type="protein sequence ID" value="AEE52539.1"/>
    <property type="molecule type" value="Genomic_DNA"/>
</dbReference>
<proteinExistence type="predicted"/>
<dbReference type="STRING" id="760192.Halhy_4705"/>
<dbReference type="KEGG" id="hhy:Halhy_4705"/>
<name>F4KWQ6_HALH1</name>
<protein>
    <recommendedName>
        <fullName evidence="4">DUF3667 domain-containing protein</fullName>
    </recommendedName>
</protein>
<accession>F4KWQ6</accession>
<dbReference type="Pfam" id="PF12412">
    <property type="entry name" value="DUF3667"/>
    <property type="match status" value="1"/>
</dbReference>
<dbReference type="RefSeq" id="WP_013767077.1">
    <property type="nucleotide sequence ID" value="NC_015510.1"/>
</dbReference>
<keyword evidence="1" id="KW-0812">Transmembrane</keyword>
<evidence type="ECO:0000256" key="1">
    <source>
        <dbReference type="SAM" id="Phobius"/>
    </source>
</evidence>
<dbReference type="Proteomes" id="UP000008461">
    <property type="component" value="Chromosome"/>
</dbReference>
<feature type="transmembrane region" description="Helical" evidence="1">
    <location>
        <begin position="88"/>
        <end position="108"/>
    </location>
</feature>
<feature type="transmembrane region" description="Helical" evidence="1">
    <location>
        <begin position="292"/>
        <end position="309"/>
    </location>
</feature>
<keyword evidence="1" id="KW-0472">Membrane</keyword>
<gene>
    <name evidence="2" type="ordered locus">Halhy_4705</name>
</gene>
<dbReference type="InterPro" id="IPR022134">
    <property type="entry name" value="DUF3667"/>
</dbReference>
<feature type="transmembrane region" description="Helical" evidence="1">
    <location>
        <begin position="231"/>
        <end position="254"/>
    </location>
</feature>
<dbReference type="AlphaFoldDB" id="F4KWQ6"/>